<protein>
    <submittedName>
        <fullName evidence="2">DNA pilot protein</fullName>
    </submittedName>
</protein>
<proteinExistence type="predicted"/>
<sequence length="390" mass="41983">MSIFGSLAAGVGSQVLGSVAQGAAGGVFAGWRMRQQRKIQKQLMDYQAGIQDRQATTAYNRQVEQWQREADWNSVGSKMSRAVQAGLSPMAGVDGGAAAQQGAASAVSAGPGGPSNPGVSQPSNPAAPAGLDPLSISRMQNERTMTEAQSDYYHAMAYKIRGYEEQESRALQGMYNSQALSNESRAALDNWTLAYNRSVESSNKAKAKADADAAVKQLEILSEKLTQEVFYSTTMQPQEYQNLRAGYAEALARTALLYADTRLKNAMSRLTAAQQEEVIQQTARLMLENKELENLLPISEARGKRASESVKLELRQKRHSAFRDLMIGIREGTGAAKDIFDIALGVITRGGSRVGSTAAPSPMIVKPDQQSVAGLPKMVSFGDQLSASRP</sequence>
<feature type="region of interest" description="Disordered" evidence="1">
    <location>
        <begin position="102"/>
        <end position="133"/>
    </location>
</feature>
<dbReference type="EMBL" id="OM869705">
    <property type="protein sequence ID" value="UPW41981.1"/>
    <property type="molecule type" value="Genomic_DNA"/>
</dbReference>
<evidence type="ECO:0000256" key="1">
    <source>
        <dbReference type="SAM" id="MobiDB-lite"/>
    </source>
</evidence>
<organism evidence="2">
    <name type="scientific">Dipodfec virus RodF1_49</name>
    <dbReference type="NCBI Taxonomy" id="2929299"/>
    <lineage>
        <taxon>Viruses</taxon>
        <taxon>Monodnaviria</taxon>
        <taxon>Sangervirae</taxon>
        <taxon>Phixviricota</taxon>
        <taxon>Malgrandaviricetes</taxon>
        <taxon>Petitvirales</taxon>
        <taxon>Microviridae</taxon>
    </lineage>
</organism>
<reference evidence="2" key="1">
    <citation type="submission" date="2022-02" db="EMBL/GenBank/DDBJ databases">
        <title>Towards deciphering the DNA virus diversity associated with rodent species in the families Cricetidae and Heteromyidae.</title>
        <authorList>
            <person name="Lund M."/>
            <person name="Larsen B.B."/>
            <person name="Gryseels S."/>
            <person name="Kraberger S."/>
            <person name="Rowsey D.M."/>
            <person name="Steger L."/>
            <person name="Yule K.M."/>
            <person name="Upham N.S."/>
            <person name="Worobey M."/>
            <person name="Van Doorslaer K."/>
            <person name="Varsani A."/>
        </authorList>
    </citation>
    <scope>NUCLEOTIDE SEQUENCE</scope>
    <source>
        <strain evidence="2">NeonRodF1_49</strain>
    </source>
</reference>
<name>A0A976R5K6_9VIRU</name>
<accession>A0A976R5K6</accession>
<evidence type="ECO:0000313" key="2">
    <source>
        <dbReference type="EMBL" id="UPW41981.1"/>
    </source>
</evidence>